<keyword evidence="4" id="KW-1185">Reference proteome</keyword>
<dbReference type="EMBL" id="SWLB01000015">
    <property type="protein sequence ID" value="KAF3328617.1"/>
    <property type="molecule type" value="Genomic_DNA"/>
</dbReference>
<dbReference type="SUPFAM" id="SSF53474">
    <property type="entry name" value="alpha/beta-Hydrolases"/>
    <property type="match status" value="1"/>
</dbReference>
<protein>
    <submittedName>
        <fullName evidence="3">KAT8 regulatory NSL complex subunit 3 isoform X1</fullName>
    </submittedName>
</protein>
<dbReference type="PANTHER" id="PTHR13136">
    <property type="entry name" value="TESTIS DEVELOPMENT PROTEIN PRTD"/>
    <property type="match status" value="1"/>
</dbReference>
<name>A0A833V8E2_9POAL</name>
<feature type="region of interest" description="Disordered" evidence="1">
    <location>
        <begin position="1"/>
        <end position="54"/>
    </location>
</feature>
<dbReference type="InterPro" id="IPR026555">
    <property type="entry name" value="NSL3/Tex30"/>
</dbReference>
<dbReference type="Gene3D" id="3.40.50.1820">
    <property type="entry name" value="alpha/beta hydrolase"/>
    <property type="match status" value="1"/>
</dbReference>
<comment type="caution">
    <text evidence="3">The sequence shown here is derived from an EMBL/GenBank/DDBJ whole genome shotgun (WGS) entry which is preliminary data.</text>
</comment>
<evidence type="ECO:0000313" key="4">
    <source>
        <dbReference type="Proteomes" id="UP000623129"/>
    </source>
</evidence>
<reference evidence="3" key="1">
    <citation type="submission" date="2020-01" db="EMBL/GenBank/DDBJ databases">
        <title>Genome sequence of Kobresia littledalei, the first chromosome-level genome in the family Cyperaceae.</title>
        <authorList>
            <person name="Qu G."/>
        </authorList>
    </citation>
    <scope>NUCLEOTIDE SEQUENCE</scope>
    <source>
        <strain evidence="3">C.B.Clarke</strain>
        <tissue evidence="3">Leaf</tissue>
    </source>
</reference>
<dbReference type="InterPro" id="IPR046879">
    <property type="entry name" value="KANL3/Tex30_Abhydrolase"/>
</dbReference>
<feature type="compositionally biased region" description="Basic and acidic residues" evidence="1">
    <location>
        <begin position="1"/>
        <end position="16"/>
    </location>
</feature>
<gene>
    <name evidence="3" type="ORF">FCM35_KLT05695</name>
</gene>
<dbReference type="Proteomes" id="UP000623129">
    <property type="component" value="Unassembled WGS sequence"/>
</dbReference>
<dbReference type="AlphaFoldDB" id="A0A833V8E2"/>
<proteinExistence type="predicted"/>
<evidence type="ECO:0000259" key="2">
    <source>
        <dbReference type="Pfam" id="PF20408"/>
    </source>
</evidence>
<dbReference type="Pfam" id="PF20408">
    <property type="entry name" value="Abhydrolase_11"/>
    <property type="match status" value="1"/>
</dbReference>
<evidence type="ECO:0000256" key="1">
    <source>
        <dbReference type="SAM" id="MobiDB-lite"/>
    </source>
</evidence>
<organism evidence="3 4">
    <name type="scientific">Carex littledalei</name>
    <dbReference type="NCBI Taxonomy" id="544730"/>
    <lineage>
        <taxon>Eukaryota</taxon>
        <taxon>Viridiplantae</taxon>
        <taxon>Streptophyta</taxon>
        <taxon>Embryophyta</taxon>
        <taxon>Tracheophyta</taxon>
        <taxon>Spermatophyta</taxon>
        <taxon>Magnoliopsida</taxon>
        <taxon>Liliopsida</taxon>
        <taxon>Poales</taxon>
        <taxon>Cyperaceae</taxon>
        <taxon>Cyperoideae</taxon>
        <taxon>Cariceae</taxon>
        <taxon>Carex</taxon>
        <taxon>Carex subgen. Euthyceras</taxon>
    </lineage>
</organism>
<dbReference type="InterPro" id="IPR029058">
    <property type="entry name" value="AB_hydrolase_fold"/>
</dbReference>
<accession>A0A833V8E2</accession>
<dbReference type="PANTHER" id="PTHR13136:SF11">
    <property type="entry name" value="TESTIS-EXPRESSED PROTEIN 30"/>
    <property type="match status" value="1"/>
</dbReference>
<feature type="domain" description="KANL3/Tex30 alpha/beta hydrolase-like" evidence="2">
    <location>
        <begin position="144"/>
        <end position="338"/>
    </location>
</feature>
<dbReference type="FunFam" id="3.40.50.1820:FF:000207">
    <property type="entry name" value="Alpha/beta-Hydrolases superfamily protein"/>
    <property type="match status" value="1"/>
</dbReference>
<dbReference type="OrthoDB" id="6415022at2759"/>
<sequence>MHRGWVDELSSRDSRRYTFTQPDPLFSSAMAPDLPPSKRRRSDDPEAATTAEGYYPPTREWPVVIFSQGGGTGSDGGAASTTGSVASLQVSNAAVQLQGLGTRPLDVRPIRELRGPAFLSSSWPVMQDREAEFKGASHNTKESPLVVFAHGGGAPSTSQWMIKWKELIGEALNATEVVTFDYPYILAKRKAPPKAEKLVDHHLKIVKDALAKHPGHPLVLMGKSLGSRVSCMIAGADGINVASIVCLGYPLKGMNGVLRDEALLKLQAPTLLVQGSNDCQCPLDKLEFTRRQMNCKNEVYIIDGGDHSFQIGKKSQEASGMTQDQAEKAAAHAIAQFVLRTIRGS</sequence>
<evidence type="ECO:0000313" key="3">
    <source>
        <dbReference type="EMBL" id="KAF3328617.1"/>
    </source>
</evidence>